<accession>A0A7C9KEX5</accession>
<evidence type="ECO:0000259" key="1">
    <source>
        <dbReference type="Pfam" id="PF20455"/>
    </source>
</evidence>
<organism evidence="2 3">
    <name type="scientific">Photorhabdus khanii</name>
    <dbReference type="NCBI Taxonomy" id="1004150"/>
    <lineage>
        <taxon>Bacteria</taxon>
        <taxon>Pseudomonadati</taxon>
        <taxon>Pseudomonadota</taxon>
        <taxon>Gammaproteobacteria</taxon>
        <taxon>Enterobacterales</taxon>
        <taxon>Morganellaceae</taxon>
        <taxon>Photorhabdus</taxon>
    </lineage>
</organism>
<comment type="caution">
    <text evidence="2">The sequence shown here is derived from an EMBL/GenBank/DDBJ whole genome shotgun (WGS) entry which is preliminary data.</text>
</comment>
<dbReference type="Pfam" id="PF20455">
    <property type="entry name" value="DUF6708"/>
    <property type="match status" value="1"/>
</dbReference>
<evidence type="ECO:0000313" key="2">
    <source>
        <dbReference type="EMBL" id="MQL49360.1"/>
    </source>
</evidence>
<dbReference type="EMBL" id="WHZZ01000006">
    <property type="protein sequence ID" value="MQL49360.1"/>
    <property type="molecule type" value="Genomic_DNA"/>
</dbReference>
<dbReference type="InterPro" id="IPR046554">
    <property type="entry name" value="DUF6708"/>
</dbReference>
<dbReference type="AlphaFoldDB" id="A0A7C9KEX5"/>
<name>A0A7C9KEX5_9GAMM</name>
<feature type="domain" description="DUF6708" evidence="1">
    <location>
        <begin position="4"/>
        <end position="85"/>
    </location>
</feature>
<dbReference type="Proteomes" id="UP000481739">
    <property type="component" value="Unassembled WGS sequence"/>
</dbReference>
<evidence type="ECO:0000313" key="3">
    <source>
        <dbReference type="Proteomes" id="UP000481739"/>
    </source>
</evidence>
<sequence length="121" mass="14422">MPCYWEFIRCYMEEDGSQEQADIILLCPPIEQKKEGYIFGLQYLMRMNSRLDWFVELINFPFDLITSIARYIAMQTSKIPQWRHILANQTLEEYQAINDRLSLAHTRLKEKIAMVHSSTDK</sequence>
<proteinExistence type="predicted"/>
<protein>
    <recommendedName>
        <fullName evidence="1">DUF6708 domain-containing protein</fullName>
    </recommendedName>
</protein>
<gene>
    <name evidence="2" type="ORF">GEA64_15970</name>
</gene>
<dbReference type="RefSeq" id="WP_152963401.1">
    <property type="nucleotide sequence ID" value="NZ_CAWOZU010000021.1"/>
</dbReference>
<reference evidence="2 3" key="1">
    <citation type="journal article" date="2019" name="Nature">
        <title>A new antibiotic selectively kills Gram-negative pathogens.</title>
        <authorList>
            <person name="Imai Y."/>
            <person name="Meyer K.J."/>
            <person name="Iinishi A."/>
            <person name="Favre-Godal Q."/>
            <person name="Green R."/>
            <person name="Manuse S."/>
            <person name="Caboni M."/>
            <person name="Mori M."/>
            <person name="Niles S."/>
            <person name="Ghiglieri M."/>
            <person name="Honrao C."/>
            <person name="Ma X."/>
            <person name="Guo J.J."/>
            <person name="Makriyannis A."/>
            <person name="Linares-Otoya L."/>
            <person name="Boehringer N."/>
            <person name="Wuisan Z.G."/>
            <person name="Kaur H."/>
            <person name="Wu R."/>
            <person name="Mateus A."/>
            <person name="Typas A."/>
            <person name="Savitski M.M."/>
            <person name="Espinoza J.L."/>
            <person name="O'Rourke A."/>
            <person name="Nelson K.E."/>
            <person name="Hiller S."/>
            <person name="Noinaj N."/>
            <person name="Schaeberle T.F."/>
            <person name="D'Onofrio A."/>
            <person name="Lewis K."/>
        </authorList>
    </citation>
    <scope>NUCLEOTIDE SEQUENCE [LARGE SCALE GENOMIC DNA]</scope>
    <source>
        <strain evidence="2 3">HGB 1456</strain>
    </source>
</reference>